<evidence type="ECO:0000256" key="2">
    <source>
        <dbReference type="ARBA" id="ARBA00008770"/>
    </source>
</evidence>
<accession>A0A7U7GC92</accession>
<dbReference type="InterPro" id="IPR006379">
    <property type="entry name" value="HAD-SF_hydro_IIB"/>
</dbReference>
<dbReference type="AlphaFoldDB" id="A0A7U7GC92"/>
<dbReference type="PANTHER" id="PTHR43768">
    <property type="entry name" value="TREHALOSE 6-PHOSPHATE PHOSPHATASE"/>
    <property type="match status" value="1"/>
</dbReference>
<comment type="similarity">
    <text evidence="2">Belongs to the trehalose phosphatase family.</text>
</comment>
<reference evidence="5 6" key="1">
    <citation type="journal article" date="2014" name="ISME J.">
        <title>Candidatus Competibacter-lineage genomes retrieved from metagenomes reveal functional metabolic diversity.</title>
        <authorList>
            <person name="McIlroy S.J."/>
            <person name="Albertsen M."/>
            <person name="Andresen E.K."/>
            <person name="Saunders A.M."/>
            <person name="Kristiansen R."/>
            <person name="Stokholm-Bjerregaard M."/>
            <person name="Nielsen K.L."/>
            <person name="Nielsen P.H."/>
        </authorList>
    </citation>
    <scope>NUCLEOTIDE SEQUENCE [LARGE SCALE GENOMIC DNA]</scope>
    <source>
        <strain evidence="5 6">Run_B_J11</strain>
    </source>
</reference>
<dbReference type="GO" id="GO:0000287">
    <property type="term" value="F:magnesium ion binding"/>
    <property type="evidence" value="ECO:0007669"/>
    <property type="project" value="UniProtKB-ARBA"/>
</dbReference>
<organism evidence="5 6">
    <name type="scientific">Candidatus Contendobacter odensis Run_B_J11</name>
    <dbReference type="NCBI Taxonomy" id="1400861"/>
    <lineage>
        <taxon>Bacteria</taxon>
        <taxon>Pseudomonadati</taxon>
        <taxon>Pseudomonadota</taxon>
        <taxon>Gammaproteobacteria</taxon>
        <taxon>Candidatus Competibacteraceae</taxon>
        <taxon>Candidatus Contendibacter</taxon>
    </lineage>
</organism>
<dbReference type="RefSeq" id="WP_051497794.1">
    <property type="nucleotide sequence ID" value="NZ_CBTK010000212.1"/>
</dbReference>
<dbReference type="InterPro" id="IPR044651">
    <property type="entry name" value="OTSB-like"/>
</dbReference>
<sequence length="279" mass="30993">MQPFFSKTGIAALREWCRQRPLFALDYDGTLTALASDPRETLLAVNIQTLVRRLRHYVPVAVLSGRHRPELATLLAGVEVDFMIGNHGLDWGDPTHPELQRVQGLVNGWLEQLQVSPLPTVAPSGWSRRWSGGRVDLPGVWVEDKQYTLTLHYRNAADPDQALAVINAALPNLQPAPQISGGKRVVNLFPDAETNKGSALVRLMAEQSFGRAIFFGDDDTDEDVFRLEHPAILGVRVGYSPASHARFYLRRQQDMSKALAYSLACLRRASANGWMQQSG</sequence>
<dbReference type="EC" id="3.1.3.12" evidence="3"/>
<dbReference type="Gene3D" id="3.40.50.1000">
    <property type="entry name" value="HAD superfamily/HAD-like"/>
    <property type="match status" value="1"/>
</dbReference>
<protein>
    <recommendedName>
        <fullName evidence="3">trehalose-phosphatase</fullName>
        <ecNumber evidence="3">3.1.3.12</ecNumber>
    </recommendedName>
</protein>
<keyword evidence="6" id="KW-1185">Reference proteome</keyword>
<proteinExistence type="inferred from homology"/>
<comment type="caution">
    <text evidence="5">The sequence shown here is derived from an EMBL/GenBank/DDBJ whole genome shotgun (WGS) entry which is preliminary data.</text>
</comment>
<dbReference type="InterPro" id="IPR036412">
    <property type="entry name" value="HAD-like_sf"/>
</dbReference>
<dbReference type="GO" id="GO:0005992">
    <property type="term" value="P:trehalose biosynthetic process"/>
    <property type="evidence" value="ECO:0007669"/>
    <property type="project" value="UniProtKB-UniPathway"/>
</dbReference>
<dbReference type="UniPathway" id="UPA00299"/>
<dbReference type="InterPro" id="IPR023214">
    <property type="entry name" value="HAD_sf"/>
</dbReference>
<evidence type="ECO:0000313" key="5">
    <source>
        <dbReference type="EMBL" id="CDH45774.1"/>
    </source>
</evidence>
<dbReference type="Pfam" id="PF02358">
    <property type="entry name" value="Trehalose_PPase"/>
    <property type="match status" value="1"/>
</dbReference>
<dbReference type="SUPFAM" id="SSF56784">
    <property type="entry name" value="HAD-like"/>
    <property type="match status" value="1"/>
</dbReference>
<dbReference type="NCBIfam" id="TIGR01484">
    <property type="entry name" value="HAD-SF-IIB"/>
    <property type="match status" value="1"/>
</dbReference>
<dbReference type="Proteomes" id="UP000019184">
    <property type="component" value="Unassembled WGS sequence"/>
</dbReference>
<keyword evidence="4 5" id="KW-0378">Hydrolase</keyword>
<dbReference type="PANTHER" id="PTHR43768:SF3">
    <property type="entry name" value="TREHALOSE 6-PHOSPHATE PHOSPHATASE"/>
    <property type="match status" value="1"/>
</dbReference>
<dbReference type="InterPro" id="IPR003337">
    <property type="entry name" value="Trehalose_PPase"/>
</dbReference>
<comment type="pathway">
    <text evidence="1">Glycan biosynthesis; trehalose biosynthesis.</text>
</comment>
<gene>
    <name evidence="5" type="ORF">BN874_290015</name>
</gene>
<dbReference type="GO" id="GO:0004805">
    <property type="term" value="F:trehalose-phosphatase activity"/>
    <property type="evidence" value="ECO:0007669"/>
    <property type="project" value="UniProtKB-EC"/>
</dbReference>
<name>A0A7U7GC92_9GAMM</name>
<evidence type="ECO:0000313" key="6">
    <source>
        <dbReference type="Proteomes" id="UP000019184"/>
    </source>
</evidence>
<evidence type="ECO:0000256" key="1">
    <source>
        <dbReference type="ARBA" id="ARBA00005199"/>
    </source>
</evidence>
<evidence type="ECO:0000256" key="3">
    <source>
        <dbReference type="ARBA" id="ARBA00013086"/>
    </source>
</evidence>
<evidence type="ECO:0000256" key="4">
    <source>
        <dbReference type="ARBA" id="ARBA00022801"/>
    </source>
</evidence>
<dbReference type="EMBL" id="CBTK010000212">
    <property type="protein sequence ID" value="CDH45774.1"/>
    <property type="molecule type" value="Genomic_DNA"/>
</dbReference>
<dbReference type="Gene3D" id="3.30.70.1020">
    <property type="entry name" value="Trehalose-6-phosphate phosphatase related protein, domain 2"/>
    <property type="match status" value="1"/>
</dbReference>